<reference evidence="4" key="2">
    <citation type="submission" date="2025-09" db="UniProtKB">
        <authorList>
            <consortium name="Ensembl"/>
        </authorList>
    </citation>
    <scope>IDENTIFICATION</scope>
</reference>
<feature type="region of interest" description="Disordered" evidence="2">
    <location>
        <begin position="1"/>
        <end position="68"/>
    </location>
</feature>
<keyword evidence="3" id="KW-1133">Transmembrane helix</keyword>
<sequence length="379" mass="40515">MATRAAAAERGCAEGTAAGSPHTGPTEGASPHARYYRRCPPREDPASVSVSRAIKPFAEPGRPPDWFSQKHCASQYSELLETTETPKRKRGEKGEVVETVEDVIVRKLTAERVEELKKIIKETQEKYRQLKKDAELIQAGHMDNRLEELCNEIMMSQGLSKVDGVVESHFFFCFLPARQAIKNPPRRLTGVMVRSPAGSTSPGGDYALGDLSQPAVDEASPGVTPGTLPSTPVASFIGIPDTPPGSAPLDAPMTPVTDDSPQKKMLGQKATPPPSPLLSELLKKGSLLPTSPRLVWSSLLMTGSLQSQGVGIAGFARGNGSHCGCMLVGIIPIGLCGGVLADFSFGLTVLVYILAGSCVSVFVVGLRDRESFNKLCEQY</sequence>
<evidence type="ECO:0000256" key="3">
    <source>
        <dbReference type="SAM" id="Phobius"/>
    </source>
</evidence>
<keyword evidence="3" id="KW-0472">Membrane</keyword>
<feature type="coiled-coil region" evidence="1">
    <location>
        <begin position="106"/>
        <end position="140"/>
    </location>
</feature>
<feature type="region of interest" description="Disordered" evidence="2">
    <location>
        <begin position="193"/>
        <end position="225"/>
    </location>
</feature>
<feature type="transmembrane region" description="Helical" evidence="3">
    <location>
        <begin position="323"/>
        <end position="341"/>
    </location>
</feature>
<dbReference type="PANTHER" id="PTHR15398:SF13">
    <property type="entry name" value="BROMODOMAIN-CONTAINING PROTEIN 8"/>
    <property type="match status" value="1"/>
</dbReference>
<feature type="transmembrane region" description="Helical" evidence="3">
    <location>
        <begin position="347"/>
        <end position="366"/>
    </location>
</feature>
<keyword evidence="5" id="KW-1185">Reference proteome</keyword>
<keyword evidence="3" id="KW-0812">Transmembrane</keyword>
<evidence type="ECO:0000256" key="2">
    <source>
        <dbReference type="SAM" id="MobiDB-lite"/>
    </source>
</evidence>
<organism evidence="4 5">
    <name type="scientific">Anas zonorhyncha</name>
    <name type="common">Eastern spot-billed duck</name>
    <dbReference type="NCBI Taxonomy" id="75864"/>
    <lineage>
        <taxon>Eukaryota</taxon>
        <taxon>Metazoa</taxon>
        <taxon>Chordata</taxon>
        <taxon>Craniata</taxon>
        <taxon>Vertebrata</taxon>
        <taxon>Euteleostomi</taxon>
        <taxon>Archelosauria</taxon>
        <taxon>Archosauria</taxon>
        <taxon>Dinosauria</taxon>
        <taxon>Saurischia</taxon>
        <taxon>Theropoda</taxon>
        <taxon>Coelurosauria</taxon>
        <taxon>Aves</taxon>
        <taxon>Neognathae</taxon>
        <taxon>Galloanserae</taxon>
        <taxon>Anseriformes</taxon>
        <taxon>Anatidae</taxon>
        <taxon>Anatinae</taxon>
        <taxon>Anas</taxon>
    </lineage>
</organism>
<dbReference type="Ensembl" id="ENSAZOT00000005806.1">
    <property type="protein sequence ID" value="ENSAZOP00000005436.1"/>
    <property type="gene ID" value="ENSAZOG00000003475.1"/>
</dbReference>
<evidence type="ECO:0000313" key="5">
    <source>
        <dbReference type="Proteomes" id="UP000694549"/>
    </source>
</evidence>
<reference evidence="4" key="1">
    <citation type="submission" date="2025-08" db="UniProtKB">
        <authorList>
            <consortium name="Ensembl"/>
        </authorList>
    </citation>
    <scope>IDENTIFICATION</scope>
</reference>
<dbReference type="Proteomes" id="UP000694549">
    <property type="component" value="Unplaced"/>
</dbReference>
<accession>A0A8B9U9S0</accession>
<dbReference type="PANTHER" id="PTHR15398">
    <property type="entry name" value="BROMODOMAIN-CONTAINING PROTEIN 8"/>
    <property type="match status" value="1"/>
</dbReference>
<evidence type="ECO:0000313" key="4">
    <source>
        <dbReference type="Ensembl" id="ENSAZOP00000005436.1"/>
    </source>
</evidence>
<keyword evidence="1" id="KW-0175">Coiled coil</keyword>
<protein>
    <submittedName>
        <fullName evidence="4">Uncharacterized protein</fullName>
    </submittedName>
</protein>
<feature type="region of interest" description="Disordered" evidence="2">
    <location>
        <begin position="240"/>
        <end position="274"/>
    </location>
</feature>
<name>A0A8B9U9S0_9AVES</name>
<dbReference type="GO" id="GO:0035267">
    <property type="term" value="C:NuA4 histone acetyltransferase complex"/>
    <property type="evidence" value="ECO:0007669"/>
    <property type="project" value="TreeGrafter"/>
</dbReference>
<proteinExistence type="predicted"/>
<evidence type="ECO:0000256" key="1">
    <source>
        <dbReference type="SAM" id="Coils"/>
    </source>
</evidence>
<feature type="compositionally biased region" description="Low complexity" evidence="2">
    <location>
        <begin position="1"/>
        <end position="18"/>
    </location>
</feature>
<dbReference type="AlphaFoldDB" id="A0A8B9U9S0"/>